<dbReference type="EMBL" id="QXFT01000310">
    <property type="protein sequence ID" value="KAE9347635.1"/>
    <property type="molecule type" value="Genomic_DNA"/>
</dbReference>
<dbReference type="AlphaFoldDB" id="A0A6A4FP94"/>
<protein>
    <submittedName>
        <fullName evidence="2">Uncharacterized protein</fullName>
    </submittedName>
</protein>
<sequence>MTNFRLRLSDSFQNKEDDCDYAYALLKPDALETTGYTYDKVSDEASQGTFDVEELGDCTVPKASPEVEKRVVTQEVALSGIGTYVGSALCIARVLPGKPKVCDYGVAVGYSWSSQSNSGALQVTFADGTVEFAFKDDGLKDLAVETYALQSCYLRGVTDIMLAEMRSLHAAVYDHFHGIGQAAP</sequence>
<dbReference type="EMBL" id="QXFV01000298">
    <property type="protein sequence ID" value="KAE9042021.1"/>
    <property type="molecule type" value="Genomic_DNA"/>
</dbReference>
<evidence type="ECO:0000313" key="2">
    <source>
        <dbReference type="EMBL" id="KAE9347635.1"/>
    </source>
</evidence>
<name>A0A6A4FP94_9STRA</name>
<evidence type="ECO:0000313" key="4">
    <source>
        <dbReference type="Proteomes" id="UP000434957"/>
    </source>
</evidence>
<keyword evidence="4" id="KW-1185">Reference proteome</keyword>
<dbReference type="Proteomes" id="UP000434957">
    <property type="component" value="Unassembled WGS sequence"/>
</dbReference>
<evidence type="ECO:0000313" key="1">
    <source>
        <dbReference type="EMBL" id="KAE9042021.1"/>
    </source>
</evidence>
<organism evidence="2 4">
    <name type="scientific">Phytophthora rubi</name>
    <dbReference type="NCBI Taxonomy" id="129364"/>
    <lineage>
        <taxon>Eukaryota</taxon>
        <taxon>Sar</taxon>
        <taxon>Stramenopiles</taxon>
        <taxon>Oomycota</taxon>
        <taxon>Peronosporomycetes</taxon>
        <taxon>Peronosporales</taxon>
        <taxon>Peronosporaceae</taxon>
        <taxon>Phytophthora</taxon>
    </lineage>
</organism>
<evidence type="ECO:0000313" key="3">
    <source>
        <dbReference type="Proteomes" id="UP000429607"/>
    </source>
</evidence>
<dbReference type="Proteomes" id="UP000429607">
    <property type="component" value="Unassembled WGS sequence"/>
</dbReference>
<comment type="caution">
    <text evidence="2">The sequence shown here is derived from an EMBL/GenBank/DDBJ whole genome shotgun (WGS) entry which is preliminary data.</text>
</comment>
<reference evidence="2 4" key="1">
    <citation type="submission" date="2018-08" db="EMBL/GenBank/DDBJ databases">
        <title>Genomic investigation of the strawberry pathogen Phytophthora fragariae indicates pathogenicity is determined by transcriptional variation in three key races.</title>
        <authorList>
            <person name="Adams T.M."/>
            <person name="Armitage A.D."/>
            <person name="Sobczyk M.K."/>
            <person name="Bates H.J."/>
            <person name="Dunwell J.M."/>
            <person name="Nellist C.F."/>
            <person name="Harrison R.J."/>
        </authorList>
    </citation>
    <scope>NUCLEOTIDE SEQUENCE [LARGE SCALE GENOMIC DNA]</scope>
    <source>
        <strain evidence="1 3">SCRP249</strain>
        <strain evidence="2 4">SCRP333</strain>
    </source>
</reference>
<accession>A0A6A4FP94</accession>
<proteinExistence type="predicted"/>
<gene>
    <name evidence="1" type="ORF">PR001_g6381</name>
    <name evidence="2" type="ORF">PR003_g6820</name>
</gene>